<dbReference type="Gene3D" id="2.30.29.30">
    <property type="entry name" value="Pleckstrin-homology domain (PH domain)/Phosphotyrosine-binding domain (PTB)"/>
    <property type="match status" value="1"/>
</dbReference>
<dbReference type="EMBL" id="KZ270676">
    <property type="protein sequence ID" value="OZC05607.1"/>
    <property type="molecule type" value="Genomic_DNA"/>
</dbReference>
<sequence length="96" mass="10817">MGNQRVVLNSQIFPDMIVEKLSMRRVKFSATTPDSEVPVLFLATASEFVAAQLYATLTRIVENKRKETTRKRKISNTVSEEDDIESAVSKKVLAEN</sequence>
<evidence type="ECO:0000313" key="2">
    <source>
        <dbReference type="Proteomes" id="UP000242913"/>
    </source>
</evidence>
<dbReference type="STRING" id="387005.A0A183HCY3"/>
<organism evidence="3">
    <name type="scientific">Onchocerca flexuosa</name>
    <dbReference type="NCBI Taxonomy" id="387005"/>
    <lineage>
        <taxon>Eukaryota</taxon>
        <taxon>Metazoa</taxon>
        <taxon>Ecdysozoa</taxon>
        <taxon>Nematoda</taxon>
        <taxon>Chromadorea</taxon>
        <taxon>Rhabditida</taxon>
        <taxon>Spirurina</taxon>
        <taxon>Spiruromorpha</taxon>
        <taxon>Filarioidea</taxon>
        <taxon>Onchocercidae</taxon>
        <taxon>Onchocerca</taxon>
    </lineage>
</organism>
<dbReference type="WBParaSite" id="OFLC_0000534401-mRNA-1">
    <property type="protein sequence ID" value="OFLC_0000534401-mRNA-1"/>
    <property type="gene ID" value="OFLC_0000534401"/>
</dbReference>
<accession>A0A183HCY3</accession>
<proteinExistence type="predicted"/>
<keyword evidence="2" id="KW-1185">Reference proteome</keyword>
<evidence type="ECO:0000313" key="1">
    <source>
        <dbReference type="EMBL" id="OZC05607.1"/>
    </source>
</evidence>
<name>A0A183HCY3_9BILA</name>
<reference evidence="3" key="2">
    <citation type="submission" date="2016-06" db="UniProtKB">
        <authorList>
            <consortium name="WormBaseParasite"/>
        </authorList>
    </citation>
    <scope>IDENTIFICATION</scope>
</reference>
<dbReference type="Proteomes" id="UP000242913">
    <property type="component" value="Unassembled WGS sequence"/>
</dbReference>
<gene>
    <name evidence="1" type="ORF">X798_07419</name>
</gene>
<protein>
    <submittedName>
        <fullName evidence="3">Alba domain-containing protein</fullName>
    </submittedName>
</protein>
<dbReference type="SUPFAM" id="SSF50729">
    <property type="entry name" value="PH domain-like"/>
    <property type="match status" value="1"/>
</dbReference>
<reference evidence="1 2" key="1">
    <citation type="submission" date="2015-12" db="EMBL/GenBank/DDBJ databases">
        <title>Draft genome of the nematode, Onchocerca flexuosa.</title>
        <authorList>
            <person name="Mitreva M."/>
        </authorList>
    </citation>
    <scope>NUCLEOTIDE SEQUENCE [LARGE SCALE GENOMIC DNA]</scope>
    <source>
        <strain evidence="1">Red Deer</strain>
    </source>
</reference>
<evidence type="ECO:0000313" key="3">
    <source>
        <dbReference type="WBParaSite" id="OFLC_0000534401-mRNA-1"/>
    </source>
</evidence>
<dbReference type="OrthoDB" id="5869508at2759"/>
<dbReference type="InterPro" id="IPR011993">
    <property type="entry name" value="PH-like_dom_sf"/>
</dbReference>
<dbReference type="AlphaFoldDB" id="A0A183HCY3"/>